<dbReference type="EMBL" id="VLKZ01000017">
    <property type="protein sequence ID" value="TWI52871.1"/>
    <property type="molecule type" value="Genomic_DNA"/>
</dbReference>
<evidence type="ECO:0000256" key="7">
    <source>
        <dbReference type="ARBA" id="ARBA00022729"/>
    </source>
</evidence>
<gene>
    <name evidence="17" type="ORF">IQ10_03627</name>
</gene>
<evidence type="ECO:0000256" key="3">
    <source>
        <dbReference type="ARBA" id="ARBA00007164"/>
    </source>
</evidence>
<keyword evidence="6" id="KW-0645">Protease</keyword>
<feature type="active site" evidence="13">
    <location>
        <position position="128"/>
    </location>
</feature>
<dbReference type="InterPro" id="IPR012338">
    <property type="entry name" value="Beta-lactam/transpept-like"/>
</dbReference>
<dbReference type="PRINTS" id="PR00725">
    <property type="entry name" value="DADACBPTASE1"/>
</dbReference>
<dbReference type="SUPFAM" id="SSF69189">
    <property type="entry name" value="Penicillin-binding protein associated domain"/>
    <property type="match status" value="1"/>
</dbReference>
<protein>
    <recommendedName>
        <fullName evidence="4">serine-type D-Ala-D-Ala carboxypeptidase</fullName>
        <ecNumber evidence="4">3.4.16.4</ecNumber>
    </recommendedName>
</protein>
<keyword evidence="8" id="KW-0378">Hydrolase</keyword>
<evidence type="ECO:0000256" key="12">
    <source>
        <dbReference type="ARBA" id="ARBA00034000"/>
    </source>
</evidence>
<keyword evidence="5 17" id="KW-0121">Carboxypeptidase</keyword>
<evidence type="ECO:0000256" key="8">
    <source>
        <dbReference type="ARBA" id="ARBA00022801"/>
    </source>
</evidence>
<dbReference type="InterPro" id="IPR015956">
    <property type="entry name" value="Peniciliin-bd_prot_C_sf"/>
</dbReference>
<feature type="binding site" evidence="14">
    <location>
        <position position="255"/>
    </location>
    <ligand>
        <name>substrate</name>
    </ligand>
</feature>
<accession>A0A562Q7Y5</accession>
<dbReference type="InterPro" id="IPR001967">
    <property type="entry name" value="Peptidase_S11_N"/>
</dbReference>
<keyword evidence="7" id="KW-0732">Signal</keyword>
<dbReference type="GO" id="GO:0006508">
    <property type="term" value="P:proteolysis"/>
    <property type="evidence" value="ECO:0007669"/>
    <property type="project" value="UniProtKB-KW"/>
</dbReference>
<dbReference type="EC" id="3.4.16.4" evidence="4"/>
<dbReference type="PANTHER" id="PTHR21581:SF11">
    <property type="entry name" value="D-ALANYL-D-ALANINE CARBOXYPEPTIDASE DACA"/>
    <property type="match status" value="1"/>
</dbReference>
<dbReference type="Gene3D" id="3.40.710.10">
    <property type="entry name" value="DD-peptidase/beta-lactamase superfamily"/>
    <property type="match status" value="1"/>
</dbReference>
<feature type="active site" description="Proton acceptor" evidence="13">
    <location>
        <position position="67"/>
    </location>
</feature>
<evidence type="ECO:0000256" key="13">
    <source>
        <dbReference type="PIRSR" id="PIRSR618044-1"/>
    </source>
</evidence>
<organism evidence="17 18">
    <name type="scientific">Halalkalibacter nanhaiisediminis</name>
    <dbReference type="NCBI Taxonomy" id="688079"/>
    <lineage>
        <taxon>Bacteria</taxon>
        <taxon>Bacillati</taxon>
        <taxon>Bacillota</taxon>
        <taxon>Bacilli</taxon>
        <taxon>Bacillales</taxon>
        <taxon>Bacillaceae</taxon>
        <taxon>Halalkalibacter</taxon>
    </lineage>
</organism>
<evidence type="ECO:0000256" key="4">
    <source>
        <dbReference type="ARBA" id="ARBA00012448"/>
    </source>
</evidence>
<dbReference type="Pfam" id="PF00768">
    <property type="entry name" value="Peptidase_S11"/>
    <property type="match status" value="1"/>
</dbReference>
<dbReference type="UniPathway" id="UPA00219"/>
<comment type="function">
    <text evidence="1">Removes C-terminal D-alanyl residues from sugar-peptide cell wall precursors.</text>
</comment>
<comment type="caution">
    <text evidence="17">The sequence shown here is derived from an EMBL/GenBank/DDBJ whole genome shotgun (WGS) entry which is preliminary data.</text>
</comment>
<keyword evidence="18" id="KW-1185">Reference proteome</keyword>
<sequence length="445" mass="49216">MKEQLIKRSLIIMLAMVMVVTFLGKPQTTEAAFDVEAESAILVDAKTGKIIFQKNVDRILPTASMTKMMSEYLILEAVNEGRISWDQQVPISDFVRSLSLQTVLSNVPLRQDWTYTVKDLYQSVAIYSANASTIALAELIAGSETEFVKMMNDKAVELGLEDYEFVNSTGLNNKDLQGNHPEGTGETDENMMSARATAKLAFSLIRDYPEVLETASIPELDFQAGPDEVIPMENWNWMLPGIRSQHNYEGVDGLKTGYTTDAGNAFTGTAERDGIRFISVVMRTDSRDARFNETRKLLDYGFNNFTHVEVIGEGFAPEGEGQLPVTAGKEHEVMVSTSTPLVTLVRNGEEEMYSTELQLDESKLNAEGALEAPIEAGQQVGSLTLVYNGENPEEFLYPSQREEVPVVTETAVERAGWFSMTIRAIGGFFSGIWNGAADTVKGWFA</sequence>
<evidence type="ECO:0000313" key="17">
    <source>
        <dbReference type="EMBL" id="TWI52871.1"/>
    </source>
</evidence>
<evidence type="ECO:0000256" key="10">
    <source>
        <dbReference type="ARBA" id="ARBA00022984"/>
    </source>
</evidence>
<keyword evidence="11" id="KW-0961">Cell wall biogenesis/degradation</keyword>
<evidence type="ECO:0000256" key="1">
    <source>
        <dbReference type="ARBA" id="ARBA00003217"/>
    </source>
</evidence>
<dbReference type="SUPFAM" id="SSF56601">
    <property type="entry name" value="beta-lactamase/transpeptidase-like"/>
    <property type="match status" value="1"/>
</dbReference>
<dbReference type="SMART" id="SM00936">
    <property type="entry name" value="PBP5_C"/>
    <property type="match status" value="1"/>
</dbReference>
<name>A0A562Q7Y5_9BACI</name>
<comment type="catalytic activity">
    <reaction evidence="12">
        <text>Preferential cleavage: (Ac)2-L-Lys-D-Ala-|-D-Ala. Also transpeptidation of peptidyl-alanyl moieties that are N-acyl substituents of D-alanine.</text>
        <dbReference type="EC" id="3.4.16.4"/>
    </reaction>
</comment>
<evidence type="ECO:0000256" key="11">
    <source>
        <dbReference type="ARBA" id="ARBA00023316"/>
    </source>
</evidence>
<dbReference type="InterPro" id="IPR012907">
    <property type="entry name" value="Peptidase_S11_C"/>
</dbReference>
<dbReference type="AlphaFoldDB" id="A0A562Q7Y5"/>
<reference evidence="17 18" key="1">
    <citation type="journal article" date="2015" name="Stand. Genomic Sci.">
        <title>Genomic Encyclopedia of Bacterial and Archaeal Type Strains, Phase III: the genomes of soil and plant-associated and newly described type strains.</title>
        <authorList>
            <person name="Whitman W.B."/>
            <person name="Woyke T."/>
            <person name="Klenk H.P."/>
            <person name="Zhou Y."/>
            <person name="Lilburn T.G."/>
            <person name="Beck B.J."/>
            <person name="De Vos P."/>
            <person name="Vandamme P."/>
            <person name="Eisen J.A."/>
            <person name="Garrity G."/>
            <person name="Hugenholtz P."/>
            <person name="Kyrpides N.C."/>
        </authorList>
    </citation>
    <scope>NUCLEOTIDE SEQUENCE [LARGE SCALE GENOMIC DNA]</scope>
    <source>
        <strain evidence="17 18">CGMCC 1.10116</strain>
    </source>
</reference>
<dbReference type="InterPro" id="IPR018044">
    <property type="entry name" value="Peptidase_S11"/>
</dbReference>
<keyword evidence="9" id="KW-0133">Cell shape</keyword>
<dbReference type="Pfam" id="PF07943">
    <property type="entry name" value="PBP5_C"/>
    <property type="match status" value="1"/>
</dbReference>
<evidence type="ECO:0000256" key="15">
    <source>
        <dbReference type="RuleBase" id="RU004016"/>
    </source>
</evidence>
<evidence type="ECO:0000256" key="14">
    <source>
        <dbReference type="PIRSR" id="PIRSR618044-2"/>
    </source>
</evidence>
<dbReference type="InterPro" id="IPR037167">
    <property type="entry name" value="Peptidase_S11_C_sf"/>
</dbReference>
<feature type="active site" description="Acyl-ester intermediate" evidence="13">
    <location>
        <position position="64"/>
    </location>
</feature>
<evidence type="ECO:0000256" key="5">
    <source>
        <dbReference type="ARBA" id="ARBA00022645"/>
    </source>
</evidence>
<keyword evidence="10" id="KW-0573">Peptidoglycan synthesis</keyword>
<comment type="pathway">
    <text evidence="2">Cell wall biogenesis; peptidoglycan biosynthesis.</text>
</comment>
<evidence type="ECO:0000256" key="9">
    <source>
        <dbReference type="ARBA" id="ARBA00022960"/>
    </source>
</evidence>
<evidence type="ECO:0000256" key="6">
    <source>
        <dbReference type="ARBA" id="ARBA00022670"/>
    </source>
</evidence>
<proteinExistence type="inferred from homology"/>
<dbReference type="GO" id="GO:0009002">
    <property type="term" value="F:serine-type D-Ala-D-Ala carboxypeptidase activity"/>
    <property type="evidence" value="ECO:0007669"/>
    <property type="project" value="UniProtKB-EC"/>
</dbReference>
<evidence type="ECO:0000259" key="16">
    <source>
        <dbReference type="SMART" id="SM00936"/>
    </source>
</evidence>
<feature type="domain" description="Peptidase S11 D-Ala-D-Ala carboxypeptidase A C-terminal" evidence="16">
    <location>
        <begin position="305"/>
        <end position="414"/>
    </location>
</feature>
<comment type="similarity">
    <text evidence="3 15">Belongs to the peptidase S11 family.</text>
</comment>
<evidence type="ECO:0000313" key="18">
    <source>
        <dbReference type="Proteomes" id="UP000315711"/>
    </source>
</evidence>
<dbReference type="PANTHER" id="PTHR21581">
    <property type="entry name" value="D-ALANYL-D-ALANINE CARBOXYPEPTIDASE"/>
    <property type="match status" value="1"/>
</dbReference>
<evidence type="ECO:0000256" key="2">
    <source>
        <dbReference type="ARBA" id="ARBA00004752"/>
    </source>
</evidence>
<dbReference type="GO" id="GO:0008360">
    <property type="term" value="P:regulation of cell shape"/>
    <property type="evidence" value="ECO:0007669"/>
    <property type="project" value="UniProtKB-KW"/>
</dbReference>
<dbReference type="Proteomes" id="UP000315711">
    <property type="component" value="Unassembled WGS sequence"/>
</dbReference>
<dbReference type="Gene3D" id="2.60.410.10">
    <property type="entry name" value="D-Ala-D-Ala carboxypeptidase, C-terminal domain"/>
    <property type="match status" value="1"/>
</dbReference>
<dbReference type="GO" id="GO:0009252">
    <property type="term" value="P:peptidoglycan biosynthetic process"/>
    <property type="evidence" value="ECO:0007669"/>
    <property type="project" value="UniProtKB-UniPathway"/>
</dbReference>
<dbReference type="GO" id="GO:0071555">
    <property type="term" value="P:cell wall organization"/>
    <property type="evidence" value="ECO:0007669"/>
    <property type="project" value="UniProtKB-KW"/>
</dbReference>